<dbReference type="Proteomes" id="UP000663929">
    <property type="component" value="Chromosome"/>
</dbReference>
<dbReference type="GO" id="GO:0003700">
    <property type="term" value="F:DNA-binding transcription factor activity"/>
    <property type="evidence" value="ECO:0007669"/>
    <property type="project" value="TreeGrafter"/>
</dbReference>
<dbReference type="PROSITE" id="PS01081">
    <property type="entry name" value="HTH_TETR_1"/>
    <property type="match status" value="1"/>
</dbReference>
<dbReference type="EMBL" id="CP071793">
    <property type="protein sequence ID" value="QTD52835.1"/>
    <property type="molecule type" value="Genomic_DNA"/>
</dbReference>
<evidence type="ECO:0000313" key="5">
    <source>
        <dbReference type="Proteomes" id="UP000663929"/>
    </source>
</evidence>
<dbReference type="InterPro" id="IPR050109">
    <property type="entry name" value="HTH-type_TetR-like_transc_reg"/>
</dbReference>
<keyword evidence="5" id="KW-1185">Reference proteome</keyword>
<dbReference type="InterPro" id="IPR001647">
    <property type="entry name" value="HTH_TetR"/>
</dbReference>
<protein>
    <submittedName>
        <fullName evidence="4">TetR family transcriptional regulator</fullName>
    </submittedName>
</protein>
<dbReference type="RefSeq" id="WP_237382934.1">
    <property type="nucleotide sequence ID" value="NZ_CP071793.1"/>
</dbReference>
<dbReference type="Pfam" id="PF00440">
    <property type="entry name" value="TetR_N"/>
    <property type="match status" value="1"/>
</dbReference>
<dbReference type="KEGG" id="scor:J3U87_10190"/>
<dbReference type="PRINTS" id="PR00455">
    <property type="entry name" value="HTHTETR"/>
</dbReference>
<dbReference type="InterPro" id="IPR041673">
    <property type="entry name" value="TetR_C_23"/>
</dbReference>
<dbReference type="SUPFAM" id="SSF46689">
    <property type="entry name" value="Homeodomain-like"/>
    <property type="match status" value="1"/>
</dbReference>
<keyword evidence="1 2" id="KW-0238">DNA-binding</keyword>
<dbReference type="InterPro" id="IPR023772">
    <property type="entry name" value="DNA-bd_HTH_TetR-type_CS"/>
</dbReference>
<dbReference type="GO" id="GO:0000976">
    <property type="term" value="F:transcription cis-regulatory region binding"/>
    <property type="evidence" value="ECO:0007669"/>
    <property type="project" value="TreeGrafter"/>
</dbReference>
<dbReference type="PROSITE" id="PS50977">
    <property type="entry name" value="HTH_TETR_2"/>
    <property type="match status" value="1"/>
</dbReference>
<feature type="DNA-binding region" description="H-T-H motif" evidence="2">
    <location>
        <begin position="33"/>
        <end position="52"/>
    </location>
</feature>
<proteinExistence type="predicted"/>
<dbReference type="SUPFAM" id="SSF48498">
    <property type="entry name" value="Tetracyclin repressor-like, C-terminal domain"/>
    <property type="match status" value="1"/>
</dbReference>
<organism evidence="4 5">
    <name type="scientific">Sulfidibacter corallicola</name>
    <dbReference type="NCBI Taxonomy" id="2818388"/>
    <lineage>
        <taxon>Bacteria</taxon>
        <taxon>Pseudomonadati</taxon>
        <taxon>Acidobacteriota</taxon>
        <taxon>Holophagae</taxon>
        <taxon>Acanthopleuribacterales</taxon>
        <taxon>Acanthopleuribacteraceae</taxon>
        <taxon>Sulfidibacter</taxon>
    </lineage>
</organism>
<evidence type="ECO:0000256" key="1">
    <source>
        <dbReference type="ARBA" id="ARBA00023125"/>
    </source>
</evidence>
<evidence type="ECO:0000256" key="2">
    <source>
        <dbReference type="PROSITE-ProRule" id="PRU00335"/>
    </source>
</evidence>
<dbReference type="AlphaFoldDB" id="A0A8A4U276"/>
<dbReference type="Gene3D" id="1.10.357.10">
    <property type="entry name" value="Tetracycline Repressor, domain 2"/>
    <property type="match status" value="1"/>
</dbReference>
<reference evidence="4" key="1">
    <citation type="submission" date="2021-03" db="EMBL/GenBank/DDBJ databases">
        <title>Acanthopleuribacteraceae sp. M133.</title>
        <authorList>
            <person name="Wang G."/>
        </authorList>
    </citation>
    <scope>NUCLEOTIDE SEQUENCE</scope>
    <source>
        <strain evidence="4">M133</strain>
    </source>
</reference>
<dbReference type="InterPro" id="IPR009057">
    <property type="entry name" value="Homeodomain-like_sf"/>
</dbReference>
<sequence>MASMKHKKAEQTRARILSAALPLMLEGGYEKMTMRAIAKQAGLSPGAAYYYFETKEHIIHAFYAQTHEEHRLACREVLDQAKTLQDRLKGVVQAQIRISQPYHAVSKALFKVAADPNHTLSPFSDDSRELRHRAMALFDEVVRGSKTKVSAPLADYLPGLLWMFHMGIVLFWVHDSSPQQEKTWRFIDRTVPLLIQLIRLSKLPFFGSALQAAIALLDDFQFLRLPAADAREPEVENDTTAPPLRGS</sequence>
<evidence type="ECO:0000313" key="4">
    <source>
        <dbReference type="EMBL" id="QTD52835.1"/>
    </source>
</evidence>
<evidence type="ECO:0000259" key="3">
    <source>
        <dbReference type="PROSITE" id="PS50977"/>
    </source>
</evidence>
<dbReference type="InterPro" id="IPR036271">
    <property type="entry name" value="Tet_transcr_reg_TetR-rel_C_sf"/>
</dbReference>
<dbReference type="Pfam" id="PF17931">
    <property type="entry name" value="TetR_C_23"/>
    <property type="match status" value="1"/>
</dbReference>
<accession>A0A8A4U276</accession>
<name>A0A8A4U276_SULCO</name>
<dbReference type="PANTHER" id="PTHR30055:SF146">
    <property type="entry name" value="HTH-TYPE TRANSCRIPTIONAL DUAL REGULATOR CECR"/>
    <property type="match status" value="1"/>
</dbReference>
<dbReference type="PANTHER" id="PTHR30055">
    <property type="entry name" value="HTH-TYPE TRANSCRIPTIONAL REGULATOR RUTR"/>
    <property type="match status" value="1"/>
</dbReference>
<gene>
    <name evidence="4" type="ORF">J3U87_10190</name>
</gene>
<feature type="domain" description="HTH tetR-type" evidence="3">
    <location>
        <begin position="10"/>
        <end position="70"/>
    </location>
</feature>